<dbReference type="RefSeq" id="WP_194502783.1">
    <property type="nucleotide sequence ID" value="NZ_JADIVZ010000002.1"/>
</dbReference>
<feature type="transmembrane region" description="Helical" evidence="1">
    <location>
        <begin position="214"/>
        <end position="234"/>
    </location>
</feature>
<dbReference type="InterPro" id="IPR046373">
    <property type="entry name" value="Acyl-CoA_Oxase/DH_mid-dom_sf"/>
</dbReference>
<keyword evidence="1" id="KW-1133">Transmembrane helix</keyword>
<dbReference type="Proteomes" id="UP000656804">
    <property type="component" value="Unassembled WGS sequence"/>
</dbReference>
<accession>A0A930YCL8</accession>
<name>A0A930YCL8_9ACTN</name>
<dbReference type="Gene3D" id="1.20.140.10">
    <property type="entry name" value="Butyryl-CoA Dehydrogenase, subunit A, domain 3"/>
    <property type="match status" value="1"/>
</dbReference>
<keyword evidence="1" id="KW-0472">Membrane</keyword>
<protein>
    <submittedName>
        <fullName evidence="2">Acyl-CoA dehydrogenase</fullName>
    </submittedName>
</protein>
<dbReference type="AlphaFoldDB" id="A0A930YCL8"/>
<sequence length="363" mass="38504">MSSLVVEACPATVVLPGAEGCVDFVASLAEEVPTGPADLSAAVDWAREVGRRVPRPGEGATAVRWSVLATVAARDLTWARVLEPHLDALAILGEADELHLSGRYETWGVWAAEGGDAPLAARWDERSRSWLLDGVKPWCSLAAVVDRGLVTAWVDHGSARRMFAVSTSHPGLSHVAQSWVSRGLADLPTASIRCRDVTAQPVGRTGWYLDRPGFAWGGIGVAAVWYGAALALLARLQAASRARQPDQIALMHLGASDAALTAAGALLGAAAREVDHEGRHGADGSESAIRAARVRHVVHDAAEDVLDRCGHALGPAPLTYDEEHARRVADLTVYLRQHHAERDSAALGRALLETPHTLDPGGR</sequence>
<dbReference type="GO" id="GO:0016627">
    <property type="term" value="F:oxidoreductase activity, acting on the CH-CH group of donors"/>
    <property type="evidence" value="ECO:0007669"/>
    <property type="project" value="InterPro"/>
</dbReference>
<evidence type="ECO:0000256" key="1">
    <source>
        <dbReference type="SAM" id="Phobius"/>
    </source>
</evidence>
<dbReference type="Gene3D" id="2.40.110.10">
    <property type="entry name" value="Butyryl-CoA Dehydrogenase, subunit A, domain 2"/>
    <property type="match status" value="1"/>
</dbReference>
<organism evidence="2 3">
    <name type="scientific">Nocardioides acrostichi</name>
    <dbReference type="NCBI Taxonomy" id="2784339"/>
    <lineage>
        <taxon>Bacteria</taxon>
        <taxon>Bacillati</taxon>
        <taxon>Actinomycetota</taxon>
        <taxon>Actinomycetes</taxon>
        <taxon>Propionibacteriales</taxon>
        <taxon>Nocardioidaceae</taxon>
        <taxon>Nocardioides</taxon>
    </lineage>
</organism>
<proteinExistence type="predicted"/>
<gene>
    <name evidence="2" type="ORF">ISG29_07780</name>
</gene>
<evidence type="ECO:0000313" key="3">
    <source>
        <dbReference type="Proteomes" id="UP000656804"/>
    </source>
</evidence>
<dbReference type="InterPro" id="IPR036250">
    <property type="entry name" value="AcylCo_DH-like_C"/>
</dbReference>
<comment type="caution">
    <text evidence="2">The sequence shown here is derived from an EMBL/GenBank/DDBJ whole genome shotgun (WGS) entry which is preliminary data.</text>
</comment>
<evidence type="ECO:0000313" key="2">
    <source>
        <dbReference type="EMBL" id="MBF4161589.1"/>
    </source>
</evidence>
<dbReference type="InterPro" id="IPR009100">
    <property type="entry name" value="AcylCoA_DH/oxidase_NM_dom_sf"/>
</dbReference>
<keyword evidence="1" id="KW-0812">Transmembrane</keyword>
<dbReference type="SUPFAM" id="SSF47203">
    <property type="entry name" value="Acyl-CoA dehydrogenase C-terminal domain-like"/>
    <property type="match status" value="1"/>
</dbReference>
<reference evidence="2" key="1">
    <citation type="submission" date="2020-11" db="EMBL/GenBank/DDBJ databases">
        <title>Nocardioides sp. CBS4Y-1, whole genome shotgun sequence.</title>
        <authorList>
            <person name="Tuo L."/>
        </authorList>
    </citation>
    <scope>NUCLEOTIDE SEQUENCE</scope>
    <source>
        <strain evidence="2">CBS4Y-1</strain>
    </source>
</reference>
<dbReference type="EMBL" id="JADIVZ010000002">
    <property type="protein sequence ID" value="MBF4161589.1"/>
    <property type="molecule type" value="Genomic_DNA"/>
</dbReference>
<dbReference type="SUPFAM" id="SSF56645">
    <property type="entry name" value="Acyl-CoA dehydrogenase NM domain-like"/>
    <property type="match status" value="1"/>
</dbReference>
<keyword evidence="3" id="KW-1185">Reference proteome</keyword>